<protein>
    <submittedName>
        <fullName evidence="2">Uncharacterized protein</fullName>
    </submittedName>
</protein>
<dbReference type="EMBL" id="CP023694">
    <property type="protein sequence ID" value="QEV23779.1"/>
    <property type="molecule type" value="Genomic_DNA"/>
</dbReference>
<dbReference type="AlphaFoldDB" id="A0A5J6HTV7"/>
<evidence type="ECO:0000313" key="3">
    <source>
        <dbReference type="Proteomes" id="UP000326598"/>
    </source>
</evidence>
<evidence type="ECO:0000313" key="2">
    <source>
        <dbReference type="EMBL" id="QEV23779.1"/>
    </source>
</evidence>
<accession>A0A5J6HTV7</accession>
<proteinExistence type="predicted"/>
<feature type="region of interest" description="Disordered" evidence="1">
    <location>
        <begin position="41"/>
        <end position="76"/>
    </location>
</feature>
<name>A0A5J6HTV7_STRC4</name>
<dbReference type="Proteomes" id="UP000326598">
    <property type="component" value="Chromosome"/>
</dbReference>
<evidence type="ECO:0000256" key="1">
    <source>
        <dbReference type="SAM" id="MobiDB-lite"/>
    </source>
</evidence>
<dbReference type="KEGG" id="scoe:CP976_06220"/>
<reference evidence="2 3" key="1">
    <citation type="submission" date="2017-09" db="EMBL/GenBank/DDBJ databases">
        <authorList>
            <person name="Lee N."/>
            <person name="Cho B.-K."/>
        </authorList>
    </citation>
    <scope>NUCLEOTIDE SEQUENCE [LARGE SCALE GENOMIC DNA]</scope>
    <source>
        <strain evidence="2 3">ATCC 13740</strain>
    </source>
</reference>
<gene>
    <name evidence="2" type="ORF">CP976_06220</name>
</gene>
<organism evidence="2 3">
    <name type="scientific">Streptomyces coeruleorubidus</name>
    <dbReference type="NCBI Taxonomy" id="116188"/>
    <lineage>
        <taxon>Bacteria</taxon>
        <taxon>Bacillati</taxon>
        <taxon>Actinomycetota</taxon>
        <taxon>Actinomycetes</taxon>
        <taxon>Kitasatosporales</taxon>
        <taxon>Streptomycetaceae</taxon>
        <taxon>Streptomyces</taxon>
    </lineage>
</organism>
<sequence length="76" mass="7878">MRTRPSGRVAADVAVAALRRPEGRARAACLGGATAISYAVTARSSAVRSPAPAPGRRRRRSPRGCRPARRAGAAGR</sequence>
<feature type="compositionally biased region" description="Basic residues" evidence="1">
    <location>
        <begin position="55"/>
        <end position="69"/>
    </location>
</feature>